<dbReference type="RefSeq" id="WP_009073565.1">
    <property type="nucleotide sequence ID" value="NZ_JH597768.1"/>
</dbReference>
<dbReference type="PROSITE" id="PS50943">
    <property type="entry name" value="HTH_CROC1"/>
    <property type="match status" value="1"/>
</dbReference>
<dbReference type="Gene3D" id="1.10.260.40">
    <property type="entry name" value="lambda repressor-like DNA-binding domains"/>
    <property type="match status" value="1"/>
</dbReference>
<dbReference type="Pfam" id="PF01381">
    <property type="entry name" value="HTH_3"/>
    <property type="match status" value="1"/>
</dbReference>
<dbReference type="InterPro" id="IPR001387">
    <property type="entry name" value="Cro/C1-type_HTH"/>
</dbReference>
<dbReference type="Proteomes" id="UP000003980">
    <property type="component" value="Unassembled WGS sequence"/>
</dbReference>
<dbReference type="HOGENOM" id="CLU_130237_0_0_2"/>
<dbReference type="SMART" id="SM00530">
    <property type="entry name" value="HTH_XRE"/>
    <property type="match status" value="1"/>
</dbReference>
<protein>
    <submittedName>
        <fullName evidence="2">TIGR00270 family protein</fullName>
    </submittedName>
</protein>
<dbReference type="OrthoDB" id="11138at2157"/>
<dbReference type="EMBL" id="JH597768">
    <property type="protein sequence ID" value="EHP69473.1"/>
    <property type="molecule type" value="Genomic_DNA"/>
</dbReference>
<sequence>MVPVKREEERYCEMCGQRIVGPYYSVKIEGSHMVLCRSCYERVKRYAESAPSTAPVRRSSVAKPQQTKTIRTSEEWEIDENYALKVREARERLKMSTRELANKMRTQENVIKRIEQGKLKPTLDQARDLEKILGIKLLVKVEADKVESFKPEDFTLTLGDIINIREGRK</sequence>
<evidence type="ECO:0000313" key="3">
    <source>
        <dbReference type="Proteomes" id="UP000003980"/>
    </source>
</evidence>
<dbReference type="eggNOG" id="arCOG01863">
    <property type="taxonomic scope" value="Archaea"/>
</dbReference>
<proteinExistence type="predicted"/>
<dbReference type="InterPro" id="IPR010982">
    <property type="entry name" value="Lambda_DNA-bd_dom_sf"/>
</dbReference>
<keyword evidence="3" id="KW-1185">Reference proteome</keyword>
<dbReference type="STRING" id="671065.MetMK1DRAFT_00022360"/>
<dbReference type="GO" id="GO:0003677">
    <property type="term" value="F:DNA binding"/>
    <property type="evidence" value="ECO:0007669"/>
    <property type="project" value="InterPro"/>
</dbReference>
<reference evidence="2 3" key="1">
    <citation type="submission" date="2012-01" db="EMBL/GenBank/DDBJ databases">
        <title>Improved High-Quality Draft sequence of Metallosphaera yellowstonensis MK1.</title>
        <authorList>
            <consortium name="US DOE Joint Genome Institute"/>
            <person name="Lucas S."/>
            <person name="Han J."/>
            <person name="Cheng J.-F."/>
            <person name="Goodwin L."/>
            <person name="Pitluck S."/>
            <person name="Peters L."/>
            <person name="Teshima H."/>
            <person name="Detter J.C."/>
            <person name="Han C."/>
            <person name="Tapia R."/>
            <person name="Land M."/>
            <person name="Hauser L."/>
            <person name="Kyrpides N."/>
            <person name="Kozubal M."/>
            <person name="Macur R.E."/>
            <person name="Jay Z."/>
            <person name="Inskeep W."/>
            <person name="Woyke T."/>
        </authorList>
    </citation>
    <scope>NUCLEOTIDE SEQUENCE [LARGE SCALE GENOMIC DNA]</scope>
    <source>
        <strain evidence="2 3">MK1</strain>
    </source>
</reference>
<dbReference type="InterPro" id="IPR004451">
    <property type="entry name" value="MJ0586"/>
</dbReference>
<accession>H2C6P6</accession>
<name>H2C6P6_9CREN</name>
<dbReference type="NCBIfam" id="TIGR00270">
    <property type="entry name" value="multiprotein bridging factor aMBF1"/>
    <property type="match status" value="1"/>
</dbReference>
<dbReference type="CDD" id="cd00093">
    <property type="entry name" value="HTH_XRE"/>
    <property type="match status" value="1"/>
</dbReference>
<gene>
    <name evidence="2" type="ORF">MetMK1DRAFT_00022360</name>
</gene>
<dbReference type="AlphaFoldDB" id="H2C6P6"/>
<dbReference type="SUPFAM" id="SSF47413">
    <property type="entry name" value="lambda repressor-like DNA-binding domains"/>
    <property type="match status" value="1"/>
</dbReference>
<feature type="domain" description="HTH cro/C1-type" evidence="1">
    <location>
        <begin position="86"/>
        <end position="141"/>
    </location>
</feature>
<evidence type="ECO:0000313" key="2">
    <source>
        <dbReference type="EMBL" id="EHP69473.1"/>
    </source>
</evidence>
<evidence type="ECO:0000259" key="1">
    <source>
        <dbReference type="PROSITE" id="PS50943"/>
    </source>
</evidence>
<organism evidence="2 3">
    <name type="scientific">Metallosphaera yellowstonensis MK1</name>
    <dbReference type="NCBI Taxonomy" id="671065"/>
    <lineage>
        <taxon>Archaea</taxon>
        <taxon>Thermoproteota</taxon>
        <taxon>Thermoprotei</taxon>
        <taxon>Sulfolobales</taxon>
        <taxon>Sulfolobaceae</taxon>
        <taxon>Metallosphaera</taxon>
    </lineage>
</organism>